<sequence length="77" mass="8177">MTAPRPAITASMTLLDTVHAHPETEAVFRSRDQEAGVCLLCAALFESIGTMAVMYGLNLSALLADLNRAIARTDSQG</sequence>
<evidence type="ECO:0000313" key="2">
    <source>
        <dbReference type="Proteomes" id="UP000461162"/>
    </source>
</evidence>
<gene>
    <name evidence="1" type="ORF">GKC30_06940</name>
</gene>
<dbReference type="InterPro" id="IPR038062">
    <property type="entry name" value="ScdA-like_N_sf"/>
</dbReference>
<dbReference type="RefSeq" id="WP_155933421.1">
    <property type="nucleotide sequence ID" value="NZ_WODC01000003.1"/>
</dbReference>
<organism evidence="1 2">
    <name type="scientific">Pseudodesulfovibrio alkaliphilus</name>
    <dbReference type="NCBI Taxonomy" id="2661613"/>
    <lineage>
        <taxon>Bacteria</taxon>
        <taxon>Pseudomonadati</taxon>
        <taxon>Thermodesulfobacteriota</taxon>
        <taxon>Desulfovibrionia</taxon>
        <taxon>Desulfovibrionales</taxon>
        <taxon>Desulfovibrionaceae</taxon>
    </lineage>
</organism>
<dbReference type="Proteomes" id="UP000461162">
    <property type="component" value="Unassembled WGS sequence"/>
</dbReference>
<evidence type="ECO:0008006" key="3">
    <source>
        <dbReference type="Google" id="ProtNLM"/>
    </source>
</evidence>
<comment type="caution">
    <text evidence="1">The sequence shown here is derived from an EMBL/GenBank/DDBJ whole genome shotgun (WGS) entry which is preliminary data.</text>
</comment>
<evidence type="ECO:0000313" key="1">
    <source>
        <dbReference type="EMBL" id="MUM77364.1"/>
    </source>
</evidence>
<proteinExistence type="predicted"/>
<reference evidence="1 2" key="1">
    <citation type="submission" date="2019-11" db="EMBL/GenBank/DDBJ databases">
        <title>Pseudodesulfovibrio alkaliphilus, sp. nov., an alkaliphilic sulfate-reducing bacteria from mud volcano of Taman peninsula, Russia.</title>
        <authorList>
            <person name="Frolova A."/>
            <person name="Merkel A.Y."/>
            <person name="Slobodkin A.I."/>
        </authorList>
    </citation>
    <scope>NUCLEOTIDE SEQUENCE [LARGE SCALE GENOMIC DNA]</scope>
    <source>
        <strain evidence="1 2">F-1</strain>
    </source>
</reference>
<protein>
    <recommendedName>
        <fullName evidence="3">DUF1858 domain-containing protein</fullName>
    </recommendedName>
</protein>
<accession>A0A7K1KMP9</accession>
<dbReference type="Gene3D" id="1.10.3910.10">
    <property type="entry name" value="SP0561-like"/>
    <property type="match status" value="1"/>
</dbReference>
<dbReference type="EMBL" id="WODC01000003">
    <property type="protein sequence ID" value="MUM77364.1"/>
    <property type="molecule type" value="Genomic_DNA"/>
</dbReference>
<dbReference type="AlphaFoldDB" id="A0A7K1KMP9"/>
<keyword evidence="2" id="KW-1185">Reference proteome</keyword>
<dbReference type="SUPFAM" id="SSF140683">
    <property type="entry name" value="SP0561-like"/>
    <property type="match status" value="1"/>
</dbReference>
<name>A0A7K1KMP9_9BACT</name>